<evidence type="ECO:0000313" key="14">
    <source>
        <dbReference type="EMBL" id="CAB4685905.1"/>
    </source>
</evidence>
<gene>
    <name evidence="14" type="ORF">UFOPK2582_00115</name>
    <name evidence="15" type="ORF">UFOPK3046_00254</name>
    <name evidence="16" type="ORF">UFOPK3914_01648</name>
    <name evidence="17" type="ORF">UFOPK4173_00183</name>
    <name evidence="18" type="ORF">UFOPK4354_00079</name>
</gene>
<protein>
    <submittedName>
        <fullName evidence="14">Unannotated protein</fullName>
    </submittedName>
</protein>
<dbReference type="EMBL" id="CAFBQW010000004">
    <property type="protein sequence ID" value="CAB5059709.1"/>
    <property type="molecule type" value="Genomic_DNA"/>
</dbReference>
<evidence type="ECO:0000256" key="8">
    <source>
        <dbReference type="ARBA" id="ARBA00022833"/>
    </source>
</evidence>
<feature type="transmembrane region" description="Helical" evidence="12">
    <location>
        <begin position="39"/>
        <end position="56"/>
    </location>
</feature>
<accession>A0A6J6NMD9</accession>
<dbReference type="Gene3D" id="3.30.2010.10">
    <property type="entry name" value="Metalloproteases ('zincins'), catalytic domain"/>
    <property type="match status" value="1"/>
</dbReference>
<feature type="domain" description="Peptidase M48" evidence="13">
    <location>
        <begin position="81"/>
        <end position="159"/>
    </location>
</feature>
<keyword evidence="3" id="KW-1003">Cell membrane</keyword>
<reference evidence="14" key="1">
    <citation type="submission" date="2020-05" db="EMBL/GenBank/DDBJ databases">
        <authorList>
            <person name="Chiriac C."/>
            <person name="Salcher M."/>
            <person name="Ghai R."/>
            <person name="Kavagutti S V."/>
        </authorList>
    </citation>
    <scope>NUCLEOTIDE SEQUENCE</scope>
</reference>
<evidence type="ECO:0000313" key="16">
    <source>
        <dbReference type="EMBL" id="CAB4991977.1"/>
    </source>
</evidence>
<evidence type="ECO:0000256" key="1">
    <source>
        <dbReference type="ARBA" id="ARBA00001947"/>
    </source>
</evidence>
<comment type="cofactor">
    <cofactor evidence="1">
        <name>Zn(2+)</name>
        <dbReference type="ChEBI" id="CHEBI:29105"/>
    </cofactor>
</comment>
<keyword evidence="8" id="KW-0862">Zinc</keyword>
<dbReference type="GO" id="GO:0004222">
    <property type="term" value="F:metalloendopeptidase activity"/>
    <property type="evidence" value="ECO:0007669"/>
    <property type="project" value="InterPro"/>
</dbReference>
<keyword evidence="6" id="KW-0479">Metal-binding</keyword>
<evidence type="ECO:0000313" key="17">
    <source>
        <dbReference type="EMBL" id="CAB5025448.1"/>
    </source>
</evidence>
<keyword evidence="4" id="KW-0645">Protease</keyword>
<dbReference type="GO" id="GO:0046872">
    <property type="term" value="F:metal ion binding"/>
    <property type="evidence" value="ECO:0007669"/>
    <property type="project" value="UniProtKB-KW"/>
</dbReference>
<sequence>MQAQPSLDQSAKRLEHNVLFLGVLAALVVGGLLMLVQPIVGAVVAAVLALLWFLLLREKLASSVKQMLDGLDLSPLREGSNPQLENLLEGLCATSGVTNPEVYLLESTSMNAFVAANKSGCSVILTTELAKGLGRLELEGVIANLLGRQRDGSARYATSVISMFGISGYGARKLAAGLGEQRSVRSDMAAVDLTRYPPGLISAFSAMQKAGTTLSNVPANTTPMWIAPVSEASSQESSPLADTSMQPLTYRIAVLQEL</sequence>
<dbReference type="AlphaFoldDB" id="A0A6J6NMD9"/>
<dbReference type="InterPro" id="IPR050083">
    <property type="entry name" value="HtpX_protease"/>
</dbReference>
<keyword evidence="10" id="KW-0482">Metalloprotease</keyword>
<dbReference type="EMBL" id="CAFBPW010000010">
    <property type="protein sequence ID" value="CAB5025448.1"/>
    <property type="molecule type" value="Genomic_DNA"/>
</dbReference>
<evidence type="ECO:0000256" key="5">
    <source>
        <dbReference type="ARBA" id="ARBA00022692"/>
    </source>
</evidence>
<evidence type="ECO:0000256" key="11">
    <source>
        <dbReference type="ARBA" id="ARBA00023136"/>
    </source>
</evidence>
<evidence type="ECO:0000256" key="9">
    <source>
        <dbReference type="ARBA" id="ARBA00022989"/>
    </source>
</evidence>
<dbReference type="PANTHER" id="PTHR43221:SF1">
    <property type="entry name" value="PROTEASE HTPX"/>
    <property type="match status" value="1"/>
</dbReference>
<keyword evidence="5 12" id="KW-0812">Transmembrane</keyword>
<evidence type="ECO:0000313" key="18">
    <source>
        <dbReference type="EMBL" id="CAB5059709.1"/>
    </source>
</evidence>
<keyword evidence="11 12" id="KW-0472">Membrane</keyword>
<evidence type="ECO:0000256" key="4">
    <source>
        <dbReference type="ARBA" id="ARBA00022670"/>
    </source>
</evidence>
<dbReference type="EMBL" id="CAFAAQ010000011">
    <property type="protein sequence ID" value="CAB4796148.1"/>
    <property type="molecule type" value="Genomic_DNA"/>
</dbReference>
<feature type="transmembrane region" description="Helical" evidence="12">
    <location>
        <begin position="14"/>
        <end position="33"/>
    </location>
</feature>
<proteinExistence type="predicted"/>
<evidence type="ECO:0000256" key="3">
    <source>
        <dbReference type="ARBA" id="ARBA00022475"/>
    </source>
</evidence>
<dbReference type="EMBL" id="CAEZXS010000006">
    <property type="protein sequence ID" value="CAB4685905.1"/>
    <property type="molecule type" value="Genomic_DNA"/>
</dbReference>
<evidence type="ECO:0000256" key="6">
    <source>
        <dbReference type="ARBA" id="ARBA00022723"/>
    </source>
</evidence>
<dbReference type="EMBL" id="CAFBOG010000189">
    <property type="protein sequence ID" value="CAB4991977.1"/>
    <property type="molecule type" value="Genomic_DNA"/>
</dbReference>
<evidence type="ECO:0000256" key="10">
    <source>
        <dbReference type="ARBA" id="ARBA00023049"/>
    </source>
</evidence>
<name>A0A6J6NMD9_9ZZZZ</name>
<dbReference type="GO" id="GO:0006508">
    <property type="term" value="P:proteolysis"/>
    <property type="evidence" value="ECO:0007669"/>
    <property type="project" value="UniProtKB-KW"/>
</dbReference>
<keyword evidence="7" id="KW-0378">Hydrolase</keyword>
<keyword evidence="9 12" id="KW-1133">Transmembrane helix</keyword>
<evidence type="ECO:0000259" key="13">
    <source>
        <dbReference type="Pfam" id="PF01435"/>
    </source>
</evidence>
<evidence type="ECO:0000256" key="7">
    <source>
        <dbReference type="ARBA" id="ARBA00022801"/>
    </source>
</evidence>
<evidence type="ECO:0000256" key="2">
    <source>
        <dbReference type="ARBA" id="ARBA00004651"/>
    </source>
</evidence>
<evidence type="ECO:0000256" key="12">
    <source>
        <dbReference type="SAM" id="Phobius"/>
    </source>
</evidence>
<organism evidence="14">
    <name type="scientific">freshwater metagenome</name>
    <dbReference type="NCBI Taxonomy" id="449393"/>
    <lineage>
        <taxon>unclassified sequences</taxon>
        <taxon>metagenomes</taxon>
        <taxon>ecological metagenomes</taxon>
    </lineage>
</organism>
<evidence type="ECO:0000313" key="15">
    <source>
        <dbReference type="EMBL" id="CAB4796148.1"/>
    </source>
</evidence>
<dbReference type="GO" id="GO:0005886">
    <property type="term" value="C:plasma membrane"/>
    <property type="evidence" value="ECO:0007669"/>
    <property type="project" value="UniProtKB-SubCell"/>
</dbReference>
<dbReference type="InterPro" id="IPR001915">
    <property type="entry name" value="Peptidase_M48"/>
</dbReference>
<dbReference type="PANTHER" id="PTHR43221">
    <property type="entry name" value="PROTEASE HTPX"/>
    <property type="match status" value="1"/>
</dbReference>
<comment type="subcellular location">
    <subcellularLocation>
        <location evidence="2">Cell membrane</location>
        <topology evidence="2">Multi-pass membrane protein</topology>
    </subcellularLocation>
</comment>
<dbReference type="Pfam" id="PF01435">
    <property type="entry name" value="Peptidase_M48"/>
    <property type="match status" value="1"/>
</dbReference>